<dbReference type="SUPFAM" id="SSF51215">
    <property type="entry name" value="Regulatory protein AraC"/>
    <property type="match status" value="1"/>
</dbReference>
<name>A0A0M9BNV6_9BACL</name>
<dbReference type="PROSITE" id="PS01124">
    <property type="entry name" value="HTH_ARAC_FAMILY_2"/>
    <property type="match status" value="1"/>
</dbReference>
<evidence type="ECO:0000259" key="4">
    <source>
        <dbReference type="PROSITE" id="PS01124"/>
    </source>
</evidence>
<comment type="caution">
    <text evidence="5">The sequence shown here is derived from an EMBL/GenBank/DDBJ whole genome shotgun (WGS) entry which is preliminary data.</text>
</comment>
<dbReference type="Proteomes" id="UP000037688">
    <property type="component" value="Unassembled WGS sequence"/>
</dbReference>
<keyword evidence="1" id="KW-0805">Transcription regulation</keyword>
<dbReference type="PANTHER" id="PTHR43280">
    <property type="entry name" value="ARAC-FAMILY TRANSCRIPTIONAL REGULATOR"/>
    <property type="match status" value="1"/>
</dbReference>
<dbReference type="GO" id="GO:0003700">
    <property type="term" value="F:DNA-binding transcription factor activity"/>
    <property type="evidence" value="ECO:0007669"/>
    <property type="project" value="InterPro"/>
</dbReference>
<dbReference type="PANTHER" id="PTHR43280:SF2">
    <property type="entry name" value="HTH-TYPE TRANSCRIPTIONAL REGULATOR EXSA"/>
    <property type="match status" value="1"/>
</dbReference>
<sequence>MLAFRLTGLPDSRLSLYLYCVGTQEEKVQFRPDGFPVYQLFLLRSGKGEFKVPGEGAWTVSAGELFVMEPGVAHEYIPHSKTYGELGYIGIGGEAAGAVLRSTGLLPMGPRNLSEFEQFWSRVTDIWYSLDHGMTEMWNSSTIIYQLILDMSRFILPLNDETEEREARSGSLTRSERESESANEAFTRAVSLMHTHYQDDLLLKHVAEAVGYSVQHLNRLFHQRHGVTGHQYMQRLRLQKASEWLDKHPRASVREAAETVGMEVNYFIRMYKREFGETPGKEIKHRIQLKMERDSTGPVDHLYEV</sequence>
<keyword evidence="2" id="KW-0238">DNA-binding</keyword>
<reference evidence="5 6" key="1">
    <citation type="submission" date="2015-08" db="EMBL/GenBank/DDBJ databases">
        <title>Draft genome sequence of cellulolytic and xylanolytic Paenibacillus sp. A59, isolated from a decaying forest soil from Patagonia, Argentina.</title>
        <authorList>
            <person name="Ghio S."/>
            <person name="Caceres A.M."/>
            <person name="Talia P."/>
            <person name="Grasso D."/>
            <person name="Campos E."/>
        </authorList>
    </citation>
    <scope>NUCLEOTIDE SEQUENCE [LARGE SCALE GENOMIC DNA]</scope>
    <source>
        <strain evidence="5 6">A59</strain>
    </source>
</reference>
<dbReference type="InterPro" id="IPR003313">
    <property type="entry name" value="AraC-bd"/>
</dbReference>
<protein>
    <recommendedName>
        <fullName evidence="4">HTH araC/xylS-type domain-containing protein</fullName>
    </recommendedName>
</protein>
<dbReference type="InterPro" id="IPR018062">
    <property type="entry name" value="HTH_AraC-typ_CS"/>
</dbReference>
<dbReference type="SUPFAM" id="SSF46689">
    <property type="entry name" value="Homeodomain-like"/>
    <property type="match status" value="2"/>
</dbReference>
<evidence type="ECO:0000256" key="2">
    <source>
        <dbReference type="ARBA" id="ARBA00023125"/>
    </source>
</evidence>
<accession>A0A0M9BNV6</accession>
<dbReference type="InterPro" id="IPR037923">
    <property type="entry name" value="HTH-like"/>
</dbReference>
<dbReference type="Pfam" id="PF12833">
    <property type="entry name" value="HTH_18"/>
    <property type="match status" value="1"/>
</dbReference>
<dbReference type="EMBL" id="LITU01000056">
    <property type="protein sequence ID" value="KOY16088.1"/>
    <property type="molecule type" value="Genomic_DNA"/>
</dbReference>
<proteinExistence type="predicted"/>
<dbReference type="InterPro" id="IPR018060">
    <property type="entry name" value="HTH_AraC"/>
</dbReference>
<dbReference type="Pfam" id="PF02311">
    <property type="entry name" value="AraC_binding"/>
    <property type="match status" value="1"/>
</dbReference>
<dbReference type="PROSITE" id="PS00041">
    <property type="entry name" value="HTH_ARAC_FAMILY_1"/>
    <property type="match status" value="1"/>
</dbReference>
<dbReference type="InterPro" id="IPR009057">
    <property type="entry name" value="Homeodomain-like_sf"/>
</dbReference>
<organism evidence="5 6">
    <name type="scientific">Paenibacillus xylanivorans</name>
    <dbReference type="NCBI Taxonomy" id="1705561"/>
    <lineage>
        <taxon>Bacteria</taxon>
        <taxon>Bacillati</taxon>
        <taxon>Bacillota</taxon>
        <taxon>Bacilli</taxon>
        <taxon>Bacillales</taxon>
        <taxon>Paenibacillaceae</taxon>
        <taxon>Paenibacillus</taxon>
    </lineage>
</organism>
<keyword evidence="3" id="KW-0804">Transcription</keyword>
<dbReference type="OrthoDB" id="2573719at2"/>
<feature type="domain" description="HTH araC/xylS-type" evidence="4">
    <location>
        <begin position="187"/>
        <end position="285"/>
    </location>
</feature>
<evidence type="ECO:0000256" key="1">
    <source>
        <dbReference type="ARBA" id="ARBA00023015"/>
    </source>
</evidence>
<dbReference type="RefSeq" id="WP_053781182.1">
    <property type="nucleotide sequence ID" value="NZ_LITU01000056.1"/>
</dbReference>
<dbReference type="AlphaFoldDB" id="A0A0M9BNV6"/>
<evidence type="ECO:0000313" key="5">
    <source>
        <dbReference type="EMBL" id="KOY16088.1"/>
    </source>
</evidence>
<dbReference type="PATRIC" id="fig|1705561.3.peg.2472"/>
<dbReference type="Gene3D" id="1.10.10.60">
    <property type="entry name" value="Homeodomain-like"/>
    <property type="match status" value="2"/>
</dbReference>
<dbReference type="SMART" id="SM00342">
    <property type="entry name" value="HTH_ARAC"/>
    <property type="match status" value="1"/>
</dbReference>
<gene>
    <name evidence="5" type="ORF">AMS66_12840</name>
</gene>
<dbReference type="GO" id="GO:0043565">
    <property type="term" value="F:sequence-specific DNA binding"/>
    <property type="evidence" value="ECO:0007669"/>
    <property type="project" value="InterPro"/>
</dbReference>
<keyword evidence="6" id="KW-1185">Reference proteome</keyword>
<evidence type="ECO:0000256" key="3">
    <source>
        <dbReference type="ARBA" id="ARBA00023163"/>
    </source>
</evidence>
<evidence type="ECO:0000313" key="6">
    <source>
        <dbReference type="Proteomes" id="UP000037688"/>
    </source>
</evidence>